<accession>A0A561SI35</accession>
<gene>
    <name evidence="2" type="ORF">FHX44_11398</name>
</gene>
<dbReference type="EMBL" id="VIWU01000001">
    <property type="protein sequence ID" value="TWF74517.1"/>
    <property type="molecule type" value="Genomic_DNA"/>
</dbReference>
<feature type="region of interest" description="Disordered" evidence="1">
    <location>
        <begin position="34"/>
        <end position="57"/>
    </location>
</feature>
<dbReference type="OrthoDB" id="4569754at2"/>
<evidence type="ECO:0000256" key="1">
    <source>
        <dbReference type="SAM" id="MobiDB-lite"/>
    </source>
</evidence>
<dbReference type="Proteomes" id="UP000321261">
    <property type="component" value="Unassembled WGS sequence"/>
</dbReference>
<dbReference type="RefSeq" id="WP_147253873.1">
    <property type="nucleotide sequence ID" value="NZ_VIWU01000001.1"/>
</dbReference>
<reference evidence="2 3" key="1">
    <citation type="submission" date="2019-06" db="EMBL/GenBank/DDBJ databases">
        <title>Sequencing the genomes of 1000 actinobacteria strains.</title>
        <authorList>
            <person name="Klenk H.-P."/>
        </authorList>
    </citation>
    <scope>NUCLEOTIDE SEQUENCE [LARGE SCALE GENOMIC DNA]</scope>
    <source>
        <strain evidence="2 3">DSM 45671</strain>
    </source>
</reference>
<comment type="caution">
    <text evidence="2">The sequence shown here is derived from an EMBL/GenBank/DDBJ whole genome shotgun (WGS) entry which is preliminary data.</text>
</comment>
<dbReference type="AlphaFoldDB" id="A0A561SI35"/>
<evidence type="ECO:0000313" key="2">
    <source>
        <dbReference type="EMBL" id="TWF74517.1"/>
    </source>
</evidence>
<name>A0A561SI35_9PSEU</name>
<protein>
    <submittedName>
        <fullName evidence="2">Uncharacterized protein</fullName>
    </submittedName>
</protein>
<keyword evidence="3" id="KW-1185">Reference proteome</keyword>
<sequence length="69" mass="7527">MTAKERLREIVESLDDEQAERALSALAALDAVPVQRSARPQPRSLGHGASGRRELSEKVDEILADGFGR</sequence>
<evidence type="ECO:0000313" key="3">
    <source>
        <dbReference type="Proteomes" id="UP000321261"/>
    </source>
</evidence>
<proteinExistence type="predicted"/>
<organism evidence="2 3">
    <name type="scientific">Pseudonocardia hierapolitana</name>
    <dbReference type="NCBI Taxonomy" id="1128676"/>
    <lineage>
        <taxon>Bacteria</taxon>
        <taxon>Bacillati</taxon>
        <taxon>Actinomycetota</taxon>
        <taxon>Actinomycetes</taxon>
        <taxon>Pseudonocardiales</taxon>
        <taxon>Pseudonocardiaceae</taxon>
        <taxon>Pseudonocardia</taxon>
    </lineage>
</organism>